<dbReference type="AlphaFoldDB" id="A0A2C7AA51"/>
<dbReference type="RefSeq" id="WP_099095174.1">
    <property type="nucleotide sequence ID" value="NZ_PDNU01000012.1"/>
</dbReference>
<keyword evidence="8" id="KW-1185">Reference proteome</keyword>
<name>A0A2C7AA51_9PROT</name>
<keyword evidence="3 6" id="KW-0812">Transmembrane</keyword>
<keyword evidence="2" id="KW-1003">Cell membrane</keyword>
<feature type="transmembrane region" description="Helical" evidence="6">
    <location>
        <begin position="246"/>
        <end position="270"/>
    </location>
</feature>
<dbReference type="PANTHER" id="PTHR30482">
    <property type="entry name" value="HIGH-AFFINITY BRANCHED-CHAIN AMINO ACID TRANSPORT SYSTEM PERMEASE"/>
    <property type="match status" value="1"/>
</dbReference>
<evidence type="ECO:0000256" key="5">
    <source>
        <dbReference type="ARBA" id="ARBA00023136"/>
    </source>
</evidence>
<dbReference type="Proteomes" id="UP000223527">
    <property type="component" value="Unassembled WGS sequence"/>
</dbReference>
<evidence type="ECO:0000256" key="6">
    <source>
        <dbReference type="SAM" id="Phobius"/>
    </source>
</evidence>
<proteinExistence type="predicted"/>
<dbReference type="GO" id="GO:0005886">
    <property type="term" value="C:plasma membrane"/>
    <property type="evidence" value="ECO:0007669"/>
    <property type="project" value="UniProtKB-SubCell"/>
</dbReference>
<evidence type="ECO:0000256" key="3">
    <source>
        <dbReference type="ARBA" id="ARBA00022692"/>
    </source>
</evidence>
<dbReference type="InterPro" id="IPR043428">
    <property type="entry name" value="LivM-like"/>
</dbReference>
<organism evidence="7 8">
    <name type="scientific">Teichococcus rhizosphaerae</name>
    <dbReference type="NCBI Taxonomy" id="1335062"/>
    <lineage>
        <taxon>Bacteria</taxon>
        <taxon>Pseudomonadati</taxon>
        <taxon>Pseudomonadota</taxon>
        <taxon>Alphaproteobacteria</taxon>
        <taxon>Acetobacterales</taxon>
        <taxon>Roseomonadaceae</taxon>
        <taxon>Roseomonas</taxon>
    </lineage>
</organism>
<sequence length="323" mass="33346">MRDIPLSRAAPLAAALLALALAPLLAGAFHLRFLAEILLLGTAVMSLDLLVGLGGLVTLGHAALFGTAAYAAAIAALHLGGNLFLVLGAGTGAALLMAALMGVAIMRSSHLFLLILTLLLGQVAWEVAFHWREVTGGADGLRGLPPLSLGPWRLDGPRALFLLSGGLALAAYLLARSFADAPIGRALVGAREQPLRMSALGYSIPRIRFRAMLAAGGIAGAAGSLYPFLNLYVGPQSVHWSLSATMIIMLVIGGVGSLWGAFLGSAIYLALQTYVSAYTDRWQLFVGLVFVLIVLLLPRGLAGGLTGGLAGSLAGVLSRRGRP</sequence>
<dbReference type="Pfam" id="PF02653">
    <property type="entry name" value="BPD_transp_2"/>
    <property type="match status" value="1"/>
</dbReference>
<keyword evidence="4 6" id="KW-1133">Transmembrane helix</keyword>
<feature type="transmembrane region" description="Helical" evidence="6">
    <location>
        <begin position="282"/>
        <end position="302"/>
    </location>
</feature>
<keyword evidence="5 6" id="KW-0472">Membrane</keyword>
<feature type="transmembrane region" description="Helical" evidence="6">
    <location>
        <begin position="207"/>
        <end position="226"/>
    </location>
</feature>
<protein>
    <submittedName>
        <fullName evidence="7">Inner-membrane translocator</fullName>
    </submittedName>
</protein>
<comment type="caution">
    <text evidence="7">The sequence shown here is derived from an EMBL/GenBank/DDBJ whole genome shotgun (WGS) entry which is preliminary data.</text>
</comment>
<comment type="subcellular location">
    <subcellularLocation>
        <location evidence="1">Cell membrane</location>
        <topology evidence="1">Multi-pass membrane protein</topology>
    </subcellularLocation>
</comment>
<dbReference type="PANTHER" id="PTHR30482:SF17">
    <property type="entry name" value="ABC TRANSPORTER ATP-BINDING PROTEIN"/>
    <property type="match status" value="1"/>
</dbReference>
<feature type="transmembrane region" description="Helical" evidence="6">
    <location>
        <begin position="85"/>
        <end position="104"/>
    </location>
</feature>
<accession>A0A2C7AA51</accession>
<evidence type="ECO:0000256" key="1">
    <source>
        <dbReference type="ARBA" id="ARBA00004651"/>
    </source>
</evidence>
<reference evidence="7 8" key="1">
    <citation type="submission" date="2017-10" db="EMBL/GenBank/DDBJ databases">
        <authorList>
            <person name="Banno H."/>
            <person name="Chua N.-H."/>
        </authorList>
    </citation>
    <scope>NUCLEOTIDE SEQUENCE [LARGE SCALE GENOMIC DNA]</scope>
    <source>
        <strain evidence="7 8">YW11</strain>
    </source>
</reference>
<dbReference type="OrthoDB" id="9804361at2"/>
<evidence type="ECO:0000313" key="7">
    <source>
        <dbReference type="EMBL" id="PHK95260.1"/>
    </source>
</evidence>
<evidence type="ECO:0000256" key="2">
    <source>
        <dbReference type="ARBA" id="ARBA00022475"/>
    </source>
</evidence>
<dbReference type="InterPro" id="IPR001851">
    <property type="entry name" value="ABC_transp_permease"/>
</dbReference>
<dbReference type="EMBL" id="PDNU01000012">
    <property type="protein sequence ID" value="PHK95260.1"/>
    <property type="molecule type" value="Genomic_DNA"/>
</dbReference>
<feature type="transmembrane region" description="Helical" evidence="6">
    <location>
        <begin position="156"/>
        <end position="175"/>
    </location>
</feature>
<dbReference type="GO" id="GO:0015658">
    <property type="term" value="F:branched-chain amino acid transmembrane transporter activity"/>
    <property type="evidence" value="ECO:0007669"/>
    <property type="project" value="InterPro"/>
</dbReference>
<dbReference type="CDD" id="cd06581">
    <property type="entry name" value="TM_PBP1_LivM_like"/>
    <property type="match status" value="1"/>
</dbReference>
<evidence type="ECO:0000313" key="8">
    <source>
        <dbReference type="Proteomes" id="UP000223527"/>
    </source>
</evidence>
<evidence type="ECO:0000256" key="4">
    <source>
        <dbReference type="ARBA" id="ARBA00022989"/>
    </source>
</evidence>
<gene>
    <name evidence="7" type="ORF">CR162_08800</name>
</gene>